<organism evidence="2 3">
    <name type="scientific">Thalictrum thalictroides</name>
    <name type="common">Rue-anemone</name>
    <name type="synonym">Anemone thalictroides</name>
    <dbReference type="NCBI Taxonomy" id="46969"/>
    <lineage>
        <taxon>Eukaryota</taxon>
        <taxon>Viridiplantae</taxon>
        <taxon>Streptophyta</taxon>
        <taxon>Embryophyta</taxon>
        <taxon>Tracheophyta</taxon>
        <taxon>Spermatophyta</taxon>
        <taxon>Magnoliopsida</taxon>
        <taxon>Ranunculales</taxon>
        <taxon>Ranunculaceae</taxon>
        <taxon>Thalictroideae</taxon>
        <taxon>Thalictrum</taxon>
    </lineage>
</organism>
<dbReference type="AlphaFoldDB" id="A0A7J6VU90"/>
<keyword evidence="3" id="KW-1185">Reference proteome</keyword>
<comment type="caution">
    <text evidence="2">The sequence shown here is derived from an EMBL/GenBank/DDBJ whole genome shotgun (WGS) entry which is preliminary data.</text>
</comment>
<feature type="region of interest" description="Disordered" evidence="1">
    <location>
        <begin position="53"/>
        <end position="73"/>
    </location>
</feature>
<dbReference type="OrthoDB" id="1934555at2759"/>
<protein>
    <submittedName>
        <fullName evidence="2">Uncharacterized protein</fullName>
    </submittedName>
</protein>
<dbReference type="Proteomes" id="UP000554482">
    <property type="component" value="Unassembled WGS sequence"/>
</dbReference>
<evidence type="ECO:0000313" key="3">
    <source>
        <dbReference type="Proteomes" id="UP000554482"/>
    </source>
</evidence>
<name>A0A7J6VU90_THATH</name>
<gene>
    <name evidence="2" type="ORF">FRX31_022133</name>
</gene>
<evidence type="ECO:0000313" key="2">
    <source>
        <dbReference type="EMBL" id="KAF5188277.1"/>
    </source>
</evidence>
<feature type="compositionally biased region" description="Low complexity" evidence="1">
    <location>
        <begin position="59"/>
        <end position="71"/>
    </location>
</feature>
<proteinExistence type="predicted"/>
<accession>A0A7J6VU90</accession>
<sequence>MVSEAVLEPSSTTPKLSFFSLPNHQVPEPPGMLTPPLQRQASIPFLWEEAPGKPRFPPSSSSSSNTTTTTNKSLARCLELPPRLILSEFKMTEMPSPTTVLDGPYVRRSASHSTVFARERLTSFEDIGSISKRSGYFGSWGKKNSMRNTRVCEGSCGISPCSSSFRGTTGGGGGEAASEIDTKVKITRIKRTGSFFRLSSSRPHRHTHHILASICGTIKQVVPLPWRSRKIKKESISI</sequence>
<dbReference type="PANTHER" id="PTHR34371:SF6">
    <property type="entry name" value="MEMBRANE-ASSOCIATED KINASE REGULATOR 6"/>
    <property type="match status" value="1"/>
</dbReference>
<reference evidence="2 3" key="1">
    <citation type="submission" date="2020-06" db="EMBL/GenBank/DDBJ databases">
        <title>Transcriptomic and genomic resources for Thalictrum thalictroides and T. hernandezii: Facilitating candidate gene discovery in an emerging model plant lineage.</title>
        <authorList>
            <person name="Arias T."/>
            <person name="Riano-Pachon D.M."/>
            <person name="Di Stilio V.S."/>
        </authorList>
    </citation>
    <scope>NUCLEOTIDE SEQUENCE [LARGE SCALE GENOMIC DNA]</scope>
    <source>
        <strain evidence="3">cv. WT478/WT964</strain>
        <tissue evidence="2">Leaves</tissue>
    </source>
</reference>
<dbReference type="PANTHER" id="PTHR34371">
    <property type="entry name" value="OS01G0551000 PROTEIN"/>
    <property type="match status" value="1"/>
</dbReference>
<dbReference type="EMBL" id="JABWDY010026961">
    <property type="protein sequence ID" value="KAF5188277.1"/>
    <property type="molecule type" value="Genomic_DNA"/>
</dbReference>
<evidence type="ECO:0000256" key="1">
    <source>
        <dbReference type="SAM" id="MobiDB-lite"/>
    </source>
</evidence>